<reference evidence="2" key="1">
    <citation type="submission" date="2020-02" db="EMBL/GenBank/DDBJ databases">
        <authorList>
            <person name="Meier V. D."/>
        </authorList>
    </citation>
    <scope>NUCLEOTIDE SEQUENCE</scope>
    <source>
        <strain evidence="2">AVDCRST_MAG29</strain>
    </source>
</reference>
<accession>A0A6J4M9M9</accession>
<feature type="region of interest" description="Disordered" evidence="1">
    <location>
        <begin position="1"/>
        <end position="72"/>
    </location>
</feature>
<organism evidence="2">
    <name type="scientific">uncultured Nocardioidaceae bacterium</name>
    <dbReference type="NCBI Taxonomy" id="253824"/>
    <lineage>
        <taxon>Bacteria</taxon>
        <taxon>Bacillati</taxon>
        <taxon>Actinomycetota</taxon>
        <taxon>Actinomycetes</taxon>
        <taxon>Propionibacteriales</taxon>
        <taxon>Nocardioidaceae</taxon>
        <taxon>environmental samples</taxon>
    </lineage>
</organism>
<gene>
    <name evidence="2" type="ORF">AVDCRST_MAG29-2442</name>
</gene>
<protein>
    <submittedName>
        <fullName evidence="2">Uncharacterized protein</fullName>
    </submittedName>
</protein>
<evidence type="ECO:0000256" key="1">
    <source>
        <dbReference type="SAM" id="MobiDB-lite"/>
    </source>
</evidence>
<dbReference type="AlphaFoldDB" id="A0A6J4M9M9"/>
<feature type="compositionally biased region" description="Basic residues" evidence="1">
    <location>
        <begin position="7"/>
        <end position="25"/>
    </location>
</feature>
<dbReference type="EMBL" id="CADCUG010000143">
    <property type="protein sequence ID" value="CAA9354024.1"/>
    <property type="molecule type" value="Genomic_DNA"/>
</dbReference>
<feature type="non-terminal residue" evidence="2">
    <location>
        <position position="1"/>
    </location>
</feature>
<proteinExistence type="predicted"/>
<feature type="region of interest" description="Disordered" evidence="1">
    <location>
        <begin position="92"/>
        <end position="171"/>
    </location>
</feature>
<sequence>ELVRRPDRARRGRAPGRAAPVRHAHGLGARAWRSRVRPGPLPGDGGAAHGSAGRCGPRGRRPGPALPAGPRLVDAGVSRAQPSASVVVHHGAREAVEHPGGRGARPAAGRPRAVRVAAAPQLRRRRARGDSPAPGPHGVGHRADLHGAQRCAAAGADQDRECRSRHRGSGV</sequence>
<evidence type="ECO:0000313" key="2">
    <source>
        <dbReference type="EMBL" id="CAA9354024.1"/>
    </source>
</evidence>
<name>A0A6J4M9M9_9ACTN</name>
<feature type="compositionally biased region" description="Low complexity" evidence="1">
    <location>
        <begin position="62"/>
        <end position="71"/>
    </location>
</feature>
<feature type="compositionally biased region" description="Low complexity" evidence="1">
    <location>
        <begin position="104"/>
        <end position="121"/>
    </location>
</feature>
<feature type="non-terminal residue" evidence="2">
    <location>
        <position position="171"/>
    </location>
</feature>